<evidence type="ECO:0000256" key="1">
    <source>
        <dbReference type="ARBA" id="ARBA00022679"/>
    </source>
</evidence>
<keyword evidence="8" id="KW-0547">Nucleotide-binding</keyword>
<feature type="compositionally biased region" description="Acidic residues" evidence="9">
    <location>
        <begin position="212"/>
        <end position="243"/>
    </location>
</feature>
<feature type="domain" description="UBC core" evidence="10">
    <location>
        <begin position="4"/>
        <end position="169"/>
    </location>
</feature>
<gene>
    <name evidence="11" type="ORF">yc1106_03154</name>
</gene>
<dbReference type="GO" id="GO:0005524">
    <property type="term" value="F:ATP binding"/>
    <property type="evidence" value="ECO:0007669"/>
    <property type="project" value="UniProtKB-UniRule"/>
</dbReference>
<evidence type="ECO:0000256" key="9">
    <source>
        <dbReference type="SAM" id="MobiDB-lite"/>
    </source>
</evidence>
<feature type="region of interest" description="Disordered" evidence="9">
    <location>
        <begin position="180"/>
        <end position="243"/>
    </location>
</feature>
<evidence type="ECO:0000313" key="12">
    <source>
        <dbReference type="Proteomes" id="UP001056012"/>
    </source>
</evidence>
<dbReference type="Gene3D" id="3.10.110.10">
    <property type="entry name" value="Ubiquitin Conjugating Enzyme"/>
    <property type="match status" value="1"/>
</dbReference>
<keyword evidence="1" id="KW-0808">Transferase</keyword>
<dbReference type="PROSITE" id="PS00183">
    <property type="entry name" value="UBC_1"/>
    <property type="match status" value="1"/>
</dbReference>
<proteinExistence type="inferred from homology"/>
<dbReference type="EMBL" id="CP089275">
    <property type="protein sequence ID" value="USP75880.1"/>
    <property type="molecule type" value="Genomic_DNA"/>
</dbReference>
<feature type="compositionally biased region" description="Acidic residues" evidence="9">
    <location>
        <begin position="190"/>
        <end position="204"/>
    </location>
</feature>
<dbReference type="Proteomes" id="UP001056012">
    <property type="component" value="Chromosome 2"/>
</dbReference>
<evidence type="ECO:0000256" key="7">
    <source>
        <dbReference type="PROSITE-ProRule" id="PRU10133"/>
    </source>
</evidence>
<reference evidence="11" key="1">
    <citation type="submission" date="2021-12" db="EMBL/GenBank/DDBJ databases">
        <title>Curvularia clavata genome.</title>
        <authorList>
            <person name="Cao Y."/>
        </authorList>
    </citation>
    <scope>NUCLEOTIDE SEQUENCE</scope>
    <source>
        <strain evidence="11">Yc1106</strain>
    </source>
</reference>
<feature type="active site" description="Glycyl thioester intermediate" evidence="7">
    <location>
        <position position="94"/>
    </location>
</feature>
<evidence type="ECO:0000256" key="8">
    <source>
        <dbReference type="RuleBase" id="RU362109"/>
    </source>
</evidence>
<evidence type="ECO:0000256" key="5">
    <source>
        <dbReference type="ARBA" id="ARBA00042179"/>
    </source>
</evidence>
<name>A0A9Q9DRC2_CURCL</name>
<keyword evidence="12" id="KW-1185">Reference proteome</keyword>
<protein>
    <recommendedName>
        <fullName evidence="3">Ubiquitin-conjugating enzyme E2 2</fullName>
    </recommendedName>
    <alternativeName>
        <fullName evidence="5">E2 ubiquitin-conjugating enzyme 2</fullName>
    </alternativeName>
    <alternativeName>
        <fullName evidence="6">Ubiquitin carrier protein UBC2</fullName>
    </alternativeName>
    <alternativeName>
        <fullName evidence="4">Ubiquitin-protein ligase UBC2</fullName>
    </alternativeName>
</protein>
<organism evidence="11 12">
    <name type="scientific">Curvularia clavata</name>
    <dbReference type="NCBI Taxonomy" id="95742"/>
    <lineage>
        <taxon>Eukaryota</taxon>
        <taxon>Fungi</taxon>
        <taxon>Dikarya</taxon>
        <taxon>Ascomycota</taxon>
        <taxon>Pezizomycotina</taxon>
        <taxon>Dothideomycetes</taxon>
        <taxon>Pleosporomycetidae</taxon>
        <taxon>Pleosporales</taxon>
        <taxon>Pleosporineae</taxon>
        <taxon>Pleosporaceae</taxon>
        <taxon>Curvularia</taxon>
    </lineage>
</organism>
<dbReference type="CDD" id="cd23811">
    <property type="entry name" value="UBCc_ScCDC34-like"/>
    <property type="match status" value="1"/>
</dbReference>
<evidence type="ECO:0000256" key="6">
    <source>
        <dbReference type="ARBA" id="ARBA00042190"/>
    </source>
</evidence>
<dbReference type="FunFam" id="3.10.110.10:FF:000063">
    <property type="entry name" value="CDC34p Ubiquitin-conjugating enzyme (E2)"/>
    <property type="match status" value="1"/>
</dbReference>
<dbReference type="GO" id="GO:0016740">
    <property type="term" value="F:transferase activity"/>
    <property type="evidence" value="ECO:0007669"/>
    <property type="project" value="UniProtKB-KW"/>
</dbReference>
<comment type="similarity">
    <text evidence="8">Belongs to the ubiquitin-conjugating enzyme family.</text>
</comment>
<evidence type="ECO:0000313" key="11">
    <source>
        <dbReference type="EMBL" id="USP75880.1"/>
    </source>
</evidence>
<evidence type="ECO:0000256" key="4">
    <source>
        <dbReference type="ARBA" id="ARBA00041569"/>
    </source>
</evidence>
<keyword evidence="8" id="KW-0067">ATP-binding</keyword>
<dbReference type="InterPro" id="IPR050113">
    <property type="entry name" value="Ub_conjugating_enzyme"/>
</dbReference>
<dbReference type="SUPFAM" id="SSF54495">
    <property type="entry name" value="UBC-like"/>
    <property type="match status" value="1"/>
</dbReference>
<dbReference type="PROSITE" id="PS50127">
    <property type="entry name" value="UBC_2"/>
    <property type="match status" value="1"/>
</dbReference>
<dbReference type="InterPro" id="IPR000608">
    <property type="entry name" value="UBC"/>
</dbReference>
<dbReference type="Pfam" id="PF00179">
    <property type="entry name" value="UQ_con"/>
    <property type="match status" value="1"/>
</dbReference>
<dbReference type="PANTHER" id="PTHR24067">
    <property type="entry name" value="UBIQUITIN-CONJUGATING ENZYME E2"/>
    <property type="match status" value="1"/>
</dbReference>
<evidence type="ECO:0000256" key="3">
    <source>
        <dbReference type="ARBA" id="ARBA00039884"/>
    </source>
</evidence>
<evidence type="ECO:0000256" key="2">
    <source>
        <dbReference type="ARBA" id="ARBA00022786"/>
    </source>
</evidence>
<dbReference type="OrthoDB" id="19692at2759"/>
<dbReference type="VEuPathDB" id="FungiDB:yc1106_03154"/>
<evidence type="ECO:0000259" key="10">
    <source>
        <dbReference type="PROSITE" id="PS50127"/>
    </source>
</evidence>
<dbReference type="SMART" id="SM00212">
    <property type="entry name" value="UBCc"/>
    <property type="match status" value="1"/>
</dbReference>
<accession>A0A9Q9DRC2</accession>
<sequence>MAEMAQRILMNEFKQLSKEKWTNIELINENVFEWSVALIVMNEESMYYGGYFKAKMTFPRNYPHSPPGADGITLDFKFIRPLYHPNIYPDGRLCISILHPPGDDEMSGETAAERWSPVQRVETVLISILSLLDDAEVSSPANVDAGVMLRNKPAEYKEMVKKDLELSKQDIPEGFVMPTNETAWKKEKDEGDFEMSWEDSDAESLDFGGSESDFDEDQEMDSDFEADEDDAEDEDEDDAPAKR</sequence>
<dbReference type="InterPro" id="IPR023313">
    <property type="entry name" value="UBQ-conjugating_AS"/>
</dbReference>
<keyword evidence="2 8" id="KW-0833">Ubl conjugation pathway</keyword>
<dbReference type="InterPro" id="IPR016135">
    <property type="entry name" value="UBQ-conjugating_enzyme/RWD"/>
</dbReference>
<dbReference type="AlphaFoldDB" id="A0A9Q9DRC2"/>